<evidence type="ECO:0000256" key="1">
    <source>
        <dbReference type="ARBA" id="ARBA00001933"/>
    </source>
</evidence>
<reference evidence="10 11" key="1">
    <citation type="journal article" date="2015" name="Phytopathology">
        <title>Genomes of Candidatus Liberibacter solanacearum haplotype A from New Zealand and the USA suggest significant genome plasticity in the species.</title>
        <authorList>
            <person name="Thompson S.M."/>
            <person name="Johnson C.P."/>
            <person name="Lu A.Y."/>
            <person name="Frampton R.A."/>
            <person name="Sullivan K.L."/>
            <person name="Fiers M.W."/>
            <person name="Crowhurst R.N."/>
            <person name="Pitman A.R."/>
            <person name="Scott I."/>
            <person name="Gudmestad N.C."/>
            <person name="Smith G.R."/>
        </authorList>
    </citation>
    <scope>NUCLEOTIDE SEQUENCE [LARGE SCALE GENOMIC DNA]</scope>
    <source>
        <strain evidence="10 11">LsoNZ1</strain>
    </source>
</reference>
<comment type="subunit">
    <text evidence="3">Homodimer.</text>
</comment>
<organism evidence="10 11">
    <name type="scientific">Candidatus Liberibacter solanacearum</name>
    <dbReference type="NCBI Taxonomy" id="556287"/>
    <lineage>
        <taxon>Bacteria</taxon>
        <taxon>Pseudomonadati</taxon>
        <taxon>Pseudomonadota</taxon>
        <taxon>Alphaproteobacteria</taxon>
        <taxon>Hyphomicrobiales</taxon>
        <taxon>Rhizobiaceae</taxon>
        <taxon>Liberibacter</taxon>
    </lineage>
</organism>
<dbReference type="Proteomes" id="UP000033731">
    <property type="component" value="Unassembled WGS sequence"/>
</dbReference>
<dbReference type="SUPFAM" id="SSF53383">
    <property type="entry name" value="PLP-dependent transferases"/>
    <property type="match status" value="1"/>
</dbReference>
<keyword evidence="4 8" id="KW-0032">Aminotransferase</keyword>
<evidence type="ECO:0000256" key="5">
    <source>
        <dbReference type="ARBA" id="ARBA00022679"/>
    </source>
</evidence>
<dbReference type="PANTHER" id="PTHR46383:SF1">
    <property type="entry name" value="ASPARTATE AMINOTRANSFERASE"/>
    <property type="match status" value="1"/>
</dbReference>
<dbReference type="PROSITE" id="PS00105">
    <property type="entry name" value="AA_TRANSFER_CLASS_1"/>
    <property type="match status" value="1"/>
</dbReference>
<evidence type="ECO:0000313" key="11">
    <source>
        <dbReference type="Proteomes" id="UP000033731"/>
    </source>
</evidence>
<evidence type="ECO:0000313" key="10">
    <source>
        <dbReference type="EMBL" id="KJZ81974.1"/>
    </source>
</evidence>
<evidence type="ECO:0000256" key="7">
    <source>
        <dbReference type="ARBA" id="ARBA00049185"/>
    </source>
</evidence>
<comment type="cofactor">
    <cofactor evidence="1 8">
        <name>pyridoxal 5'-phosphate</name>
        <dbReference type="ChEBI" id="CHEBI:597326"/>
    </cofactor>
</comment>
<name>A0A0F4VHX8_9HYPH</name>
<evidence type="ECO:0000256" key="4">
    <source>
        <dbReference type="ARBA" id="ARBA00022576"/>
    </source>
</evidence>
<proteinExistence type="inferred from homology"/>
<dbReference type="InterPro" id="IPR015421">
    <property type="entry name" value="PyrdxlP-dep_Trfase_major"/>
</dbReference>
<keyword evidence="6" id="KW-0663">Pyridoxal phosphate</keyword>
<protein>
    <recommendedName>
        <fullName evidence="8">Aminotransferase</fullName>
        <ecNumber evidence="8">2.6.1.-</ecNumber>
    </recommendedName>
</protein>
<dbReference type="CDD" id="cd00609">
    <property type="entry name" value="AAT_like"/>
    <property type="match status" value="1"/>
</dbReference>
<evidence type="ECO:0000259" key="9">
    <source>
        <dbReference type="Pfam" id="PF00155"/>
    </source>
</evidence>
<dbReference type="Gene3D" id="3.40.640.10">
    <property type="entry name" value="Type I PLP-dependent aspartate aminotransferase-like (Major domain)"/>
    <property type="match status" value="1"/>
</dbReference>
<dbReference type="EMBL" id="JMTK01000002">
    <property type="protein sequence ID" value="KJZ81974.1"/>
    <property type="molecule type" value="Genomic_DNA"/>
</dbReference>
<dbReference type="Pfam" id="PF00155">
    <property type="entry name" value="Aminotran_1_2"/>
    <property type="match status" value="1"/>
</dbReference>
<evidence type="ECO:0000256" key="6">
    <source>
        <dbReference type="ARBA" id="ARBA00022898"/>
    </source>
</evidence>
<dbReference type="InterPro" id="IPR015424">
    <property type="entry name" value="PyrdxlP-dep_Trfase"/>
</dbReference>
<evidence type="ECO:0000256" key="2">
    <source>
        <dbReference type="ARBA" id="ARBA00007441"/>
    </source>
</evidence>
<gene>
    <name evidence="10" type="ORF">DJ66_0704</name>
</gene>
<dbReference type="GO" id="GO:0004069">
    <property type="term" value="F:L-aspartate:2-oxoglutarate aminotransferase activity"/>
    <property type="evidence" value="ECO:0007669"/>
    <property type="project" value="UniProtKB-EC"/>
</dbReference>
<feature type="domain" description="Aminotransferase class I/classII large" evidence="9">
    <location>
        <begin position="33"/>
        <end position="392"/>
    </location>
</feature>
<evidence type="ECO:0000256" key="8">
    <source>
        <dbReference type="RuleBase" id="RU000481"/>
    </source>
</evidence>
<comment type="similarity">
    <text evidence="2 8">Belongs to the class-I pyridoxal-phosphate-dependent aminotransferase family.</text>
</comment>
<keyword evidence="11" id="KW-1185">Reference proteome</keyword>
<accession>A0A0F4VHX8</accession>
<dbReference type="GO" id="GO:0030170">
    <property type="term" value="F:pyridoxal phosphate binding"/>
    <property type="evidence" value="ECO:0007669"/>
    <property type="project" value="InterPro"/>
</dbReference>
<comment type="caution">
    <text evidence="10">The sequence shown here is derived from an EMBL/GenBank/DDBJ whole genome shotgun (WGS) entry which is preliminary data.</text>
</comment>
<dbReference type="PATRIC" id="fig|556287.8.peg.695"/>
<comment type="catalytic activity">
    <reaction evidence="7">
        <text>L-aspartate + 2-oxoglutarate = oxaloacetate + L-glutamate</text>
        <dbReference type="Rhea" id="RHEA:21824"/>
        <dbReference type="ChEBI" id="CHEBI:16452"/>
        <dbReference type="ChEBI" id="CHEBI:16810"/>
        <dbReference type="ChEBI" id="CHEBI:29985"/>
        <dbReference type="ChEBI" id="CHEBI:29991"/>
        <dbReference type="EC" id="2.6.1.1"/>
    </reaction>
</comment>
<dbReference type="FunFam" id="3.40.640.10:FF:000033">
    <property type="entry name" value="Aspartate aminotransferase"/>
    <property type="match status" value="1"/>
</dbReference>
<keyword evidence="5 8" id="KW-0808">Transferase</keyword>
<dbReference type="Gene3D" id="3.90.1150.10">
    <property type="entry name" value="Aspartate Aminotransferase, domain 1"/>
    <property type="match status" value="1"/>
</dbReference>
<dbReference type="EC" id="2.6.1.-" evidence="8"/>
<dbReference type="AlphaFoldDB" id="A0A0F4VHX8"/>
<sequence length="400" mass="44158">MAFISNIFRRANPSATIAAAQKVRDLLSRGISVLSLTAGEPDFDTPENIKHAAVRAMERGETKYTSVAGISQLREAIVEKFKRDNNLHYTSDQIIVGAGAKHVIFNALMATINPGDEVLIPKPYWVSYPDMVALCGGTSVFIDTKQDDNFQISPESLERAITPKTKWLILNSPSNPSGAIYSENRLKVLADVLIRNPHVWIISDDIYEHIIYGNCQFKNIVNVEPSLYERTLVVNGVSKAYAMTGWRIGYAASVSDLIKSMVFLQGQQTSGSCSIAQWAAVEALNGTQDFILKNKNIFEYRRDFCVSQLNGVPGIRYMIPDGAFYLYPSCKDLIGKKAPSGNIIKTDLDFANELLEAEQVAVVQGSAFGYGPSIRISYAVSNAILEEACARIKRFCCSLK</sequence>
<dbReference type="PANTHER" id="PTHR46383">
    <property type="entry name" value="ASPARTATE AMINOTRANSFERASE"/>
    <property type="match status" value="1"/>
</dbReference>
<dbReference type="InterPro" id="IPR004838">
    <property type="entry name" value="NHTrfase_class1_PyrdxlP-BS"/>
</dbReference>
<dbReference type="InterPro" id="IPR015422">
    <property type="entry name" value="PyrdxlP-dep_Trfase_small"/>
</dbReference>
<dbReference type="RefSeq" id="WP_045960808.1">
    <property type="nucleotide sequence ID" value="NZ_JMTK01000002.1"/>
</dbReference>
<dbReference type="GO" id="GO:0006520">
    <property type="term" value="P:amino acid metabolic process"/>
    <property type="evidence" value="ECO:0007669"/>
    <property type="project" value="InterPro"/>
</dbReference>
<evidence type="ECO:0000256" key="3">
    <source>
        <dbReference type="ARBA" id="ARBA00011738"/>
    </source>
</evidence>
<dbReference type="InterPro" id="IPR050596">
    <property type="entry name" value="AspAT/PAT-like"/>
</dbReference>
<dbReference type="InterPro" id="IPR004839">
    <property type="entry name" value="Aminotransferase_I/II_large"/>
</dbReference>